<name>A0A1M7YJ19_9BACT</name>
<sequence>MKNMMRRFPSPIDRNGDGTYVYKTSEQYQSAANKYIEESGLSPDEIRGAYLKILDHVGNCA</sequence>
<protein>
    <submittedName>
        <fullName evidence="1">Uncharacterized protein</fullName>
    </submittedName>
</protein>
<accession>A0A1M7YJ19</accession>
<organism evidence="1 2">
    <name type="scientific">Desulfopila aestuarii DSM 18488</name>
    <dbReference type="NCBI Taxonomy" id="1121416"/>
    <lineage>
        <taxon>Bacteria</taxon>
        <taxon>Pseudomonadati</taxon>
        <taxon>Thermodesulfobacteriota</taxon>
        <taxon>Desulfobulbia</taxon>
        <taxon>Desulfobulbales</taxon>
        <taxon>Desulfocapsaceae</taxon>
        <taxon>Desulfopila</taxon>
    </lineage>
</organism>
<evidence type="ECO:0000313" key="1">
    <source>
        <dbReference type="EMBL" id="SHO52635.1"/>
    </source>
</evidence>
<reference evidence="1 2" key="1">
    <citation type="submission" date="2016-12" db="EMBL/GenBank/DDBJ databases">
        <authorList>
            <person name="Song W.-J."/>
            <person name="Kurnit D.M."/>
        </authorList>
    </citation>
    <scope>NUCLEOTIDE SEQUENCE [LARGE SCALE GENOMIC DNA]</scope>
    <source>
        <strain evidence="1 2">DSM 18488</strain>
    </source>
</reference>
<dbReference type="AlphaFoldDB" id="A0A1M7YJ19"/>
<dbReference type="Proteomes" id="UP000184603">
    <property type="component" value="Unassembled WGS sequence"/>
</dbReference>
<gene>
    <name evidence="1" type="ORF">SAMN02745220_04660</name>
</gene>
<proteinExistence type="predicted"/>
<evidence type="ECO:0000313" key="2">
    <source>
        <dbReference type="Proteomes" id="UP000184603"/>
    </source>
</evidence>
<dbReference type="EMBL" id="FRFE01000038">
    <property type="protein sequence ID" value="SHO52635.1"/>
    <property type="molecule type" value="Genomic_DNA"/>
</dbReference>
<keyword evidence="2" id="KW-1185">Reference proteome</keyword>